<dbReference type="Gene3D" id="2.60.120.620">
    <property type="entry name" value="q2cbj1_9rhob like domain"/>
    <property type="match status" value="1"/>
</dbReference>
<comment type="similarity">
    <text evidence="2">Belongs to the PhyH family.</text>
</comment>
<sequence>MPEFLSQSQVDKFHSDGYLIVPGFLDSSLTARLLNRSKELLDGLDLKTHPLTKFTTSDENHVGDDYFLSSGDKIRYFFEEGAFDKDGNLIKDKTQAVNKIGHGLHELDPLFRTVTLENGNVKAIARDLQVHHDPVALQSMVIMKQPYIGGEVGEHNDSTFLYTNPPSAVGFWIALEKCTSTNGALSFLPGSHKTNPITKRFVRLPNGGTGFETLDPPVHQKSGEATAVNSSKEYIMETCEPGDLVLIHGAVLHKSEHNFSADTRYAYTFHTIESAPYAEYDEKNWLQPTSAVPFPHLLERPQEITVV</sequence>
<dbReference type="SUPFAM" id="SSF51197">
    <property type="entry name" value="Clavaminate synthase-like"/>
    <property type="match status" value="1"/>
</dbReference>
<gene>
    <name evidence="5" type="ORF">CYLTODRAFT_420625</name>
</gene>
<proteinExistence type="inferred from homology"/>
<evidence type="ECO:0000256" key="3">
    <source>
        <dbReference type="ARBA" id="ARBA00022723"/>
    </source>
</evidence>
<accession>A0A0D7BHA5</accession>
<evidence type="ECO:0000313" key="6">
    <source>
        <dbReference type="Proteomes" id="UP000054007"/>
    </source>
</evidence>
<dbReference type="Proteomes" id="UP000054007">
    <property type="component" value="Unassembled WGS sequence"/>
</dbReference>
<dbReference type="EMBL" id="KN880482">
    <property type="protein sequence ID" value="KIY69560.1"/>
    <property type="molecule type" value="Genomic_DNA"/>
</dbReference>
<dbReference type="InterPro" id="IPR008775">
    <property type="entry name" value="Phytyl_CoA_dOase-like"/>
</dbReference>
<dbReference type="PANTHER" id="PTHR20883:SF15">
    <property type="entry name" value="PHYTANOYL-COA DIOXYGENASE DOMAIN-CONTAINING PROTEIN 1"/>
    <property type="match status" value="1"/>
</dbReference>
<dbReference type="Pfam" id="PF05721">
    <property type="entry name" value="PhyH"/>
    <property type="match status" value="1"/>
</dbReference>
<name>A0A0D7BHA5_9AGAR</name>
<keyword evidence="6" id="KW-1185">Reference proteome</keyword>
<dbReference type="GO" id="GO:0051213">
    <property type="term" value="F:dioxygenase activity"/>
    <property type="evidence" value="ECO:0007669"/>
    <property type="project" value="UniProtKB-KW"/>
</dbReference>
<dbReference type="AlphaFoldDB" id="A0A0D7BHA5"/>
<protein>
    <submittedName>
        <fullName evidence="5">Phytanoyl-CoA dioxygenase</fullName>
    </submittedName>
</protein>
<dbReference type="PANTHER" id="PTHR20883">
    <property type="entry name" value="PHYTANOYL-COA DIOXYGENASE DOMAIN CONTAINING 1"/>
    <property type="match status" value="1"/>
</dbReference>
<dbReference type="GO" id="GO:0046872">
    <property type="term" value="F:metal ion binding"/>
    <property type="evidence" value="ECO:0007669"/>
    <property type="project" value="UniProtKB-KW"/>
</dbReference>
<evidence type="ECO:0000256" key="2">
    <source>
        <dbReference type="ARBA" id="ARBA00005830"/>
    </source>
</evidence>
<keyword evidence="4" id="KW-0408">Iron</keyword>
<evidence type="ECO:0000256" key="4">
    <source>
        <dbReference type="ARBA" id="ARBA00023004"/>
    </source>
</evidence>
<keyword evidence="3" id="KW-0479">Metal-binding</keyword>
<keyword evidence="5" id="KW-0560">Oxidoreductase</keyword>
<dbReference type="STRING" id="1314674.A0A0D7BHA5"/>
<dbReference type="OrthoDB" id="445007at2759"/>
<reference evidence="5 6" key="1">
    <citation type="journal article" date="2015" name="Fungal Genet. Biol.">
        <title>Evolution of novel wood decay mechanisms in Agaricales revealed by the genome sequences of Fistulina hepatica and Cylindrobasidium torrendii.</title>
        <authorList>
            <person name="Floudas D."/>
            <person name="Held B.W."/>
            <person name="Riley R."/>
            <person name="Nagy L.G."/>
            <person name="Koehler G."/>
            <person name="Ransdell A.S."/>
            <person name="Younus H."/>
            <person name="Chow J."/>
            <person name="Chiniquy J."/>
            <person name="Lipzen A."/>
            <person name="Tritt A."/>
            <person name="Sun H."/>
            <person name="Haridas S."/>
            <person name="LaButti K."/>
            <person name="Ohm R.A."/>
            <person name="Kues U."/>
            <person name="Blanchette R.A."/>
            <person name="Grigoriev I.V."/>
            <person name="Minto R.E."/>
            <person name="Hibbett D.S."/>
        </authorList>
    </citation>
    <scope>NUCLEOTIDE SEQUENCE [LARGE SCALE GENOMIC DNA]</scope>
    <source>
        <strain evidence="5 6">FP15055 ss-10</strain>
    </source>
</reference>
<comment type="cofactor">
    <cofactor evidence="1">
        <name>Fe cation</name>
        <dbReference type="ChEBI" id="CHEBI:24875"/>
    </cofactor>
</comment>
<evidence type="ECO:0000256" key="1">
    <source>
        <dbReference type="ARBA" id="ARBA00001962"/>
    </source>
</evidence>
<evidence type="ECO:0000313" key="5">
    <source>
        <dbReference type="EMBL" id="KIY69560.1"/>
    </source>
</evidence>
<keyword evidence="5" id="KW-0223">Dioxygenase</keyword>
<organism evidence="5 6">
    <name type="scientific">Cylindrobasidium torrendii FP15055 ss-10</name>
    <dbReference type="NCBI Taxonomy" id="1314674"/>
    <lineage>
        <taxon>Eukaryota</taxon>
        <taxon>Fungi</taxon>
        <taxon>Dikarya</taxon>
        <taxon>Basidiomycota</taxon>
        <taxon>Agaricomycotina</taxon>
        <taxon>Agaricomycetes</taxon>
        <taxon>Agaricomycetidae</taxon>
        <taxon>Agaricales</taxon>
        <taxon>Marasmiineae</taxon>
        <taxon>Physalacriaceae</taxon>
        <taxon>Cylindrobasidium</taxon>
    </lineage>
</organism>